<dbReference type="GO" id="GO:0051301">
    <property type="term" value="P:cell division"/>
    <property type="evidence" value="ECO:0007669"/>
    <property type="project" value="UniProtKB-KW"/>
</dbReference>
<keyword evidence="4 9" id="KW-0067">ATP-binding</keyword>
<evidence type="ECO:0000259" key="10">
    <source>
        <dbReference type="Pfam" id="PF01225"/>
    </source>
</evidence>
<comment type="function">
    <text evidence="9">Reutilizes the intact tripeptide L-alanyl-gamma-D-glutamyl-meso-diaminopimelate by linking it to UDP-N-acetylmuramate.</text>
</comment>
<comment type="pathway">
    <text evidence="9">Cell wall biogenesis; peptidoglycan recycling.</text>
</comment>
<dbReference type="Gene3D" id="3.90.190.20">
    <property type="entry name" value="Mur ligase, C-terminal domain"/>
    <property type="match status" value="1"/>
</dbReference>
<keyword evidence="7 9" id="KW-0131">Cell cycle</keyword>
<keyword evidence="8 9" id="KW-0961">Cell wall biogenesis/degradation</keyword>
<feature type="domain" description="Mur ligase central" evidence="12">
    <location>
        <begin position="108"/>
        <end position="292"/>
    </location>
</feature>
<keyword evidence="3 9" id="KW-0547">Nucleotide-binding</keyword>
<dbReference type="PANTHER" id="PTHR43445:SF5">
    <property type="entry name" value="UDP-N-ACETYLMURAMATE--L-ALANYL-GAMMA-D-GLUTAMYL-MESO-2,6-DIAMINOHEPTANDIOATE LIGASE"/>
    <property type="match status" value="1"/>
</dbReference>
<dbReference type="Proteomes" id="UP000254720">
    <property type="component" value="Unassembled WGS sequence"/>
</dbReference>
<evidence type="ECO:0000256" key="6">
    <source>
        <dbReference type="ARBA" id="ARBA00022984"/>
    </source>
</evidence>
<comment type="catalytic activity">
    <reaction evidence="9">
        <text>UDP-N-acetyl-alpha-D-muramate + L-alanyl-gamma-D-glutamyl-meso-2,6-diaminopimelate + ATP = UDP-N-acetyl-alpha-D-muramoyl-L-alanyl-gamma-D-glutamyl-meso-2,6-diaminopimelate + ADP + phosphate + H(+)</text>
        <dbReference type="Rhea" id="RHEA:29563"/>
        <dbReference type="ChEBI" id="CHEBI:15378"/>
        <dbReference type="ChEBI" id="CHEBI:30616"/>
        <dbReference type="ChEBI" id="CHEBI:43474"/>
        <dbReference type="ChEBI" id="CHEBI:61401"/>
        <dbReference type="ChEBI" id="CHEBI:70757"/>
        <dbReference type="ChEBI" id="CHEBI:83905"/>
        <dbReference type="ChEBI" id="CHEBI:456216"/>
        <dbReference type="EC" id="6.3.2.45"/>
    </reaction>
</comment>
<evidence type="ECO:0000256" key="1">
    <source>
        <dbReference type="ARBA" id="ARBA00022598"/>
    </source>
</evidence>
<feature type="domain" description="Mur ligase N-terminal catalytic" evidence="10">
    <location>
        <begin position="3"/>
        <end position="102"/>
    </location>
</feature>
<comment type="similarity">
    <text evidence="9">Belongs to the MurCDEF family. Mpl subfamily.</text>
</comment>
<dbReference type="Gene3D" id="3.40.1190.10">
    <property type="entry name" value="Mur-like, catalytic domain"/>
    <property type="match status" value="1"/>
</dbReference>
<dbReference type="EMBL" id="QQAX01000026">
    <property type="protein sequence ID" value="RDI39834.1"/>
    <property type="molecule type" value="Genomic_DNA"/>
</dbReference>
<evidence type="ECO:0000313" key="13">
    <source>
        <dbReference type="EMBL" id="RDI39834.1"/>
    </source>
</evidence>
<dbReference type="HAMAP" id="MF_02020">
    <property type="entry name" value="Mpl"/>
    <property type="match status" value="1"/>
</dbReference>
<dbReference type="GO" id="GO:0071555">
    <property type="term" value="P:cell wall organization"/>
    <property type="evidence" value="ECO:0007669"/>
    <property type="project" value="UniProtKB-KW"/>
</dbReference>
<dbReference type="NCBIfam" id="TIGR01081">
    <property type="entry name" value="mpl"/>
    <property type="match status" value="1"/>
</dbReference>
<dbReference type="Pfam" id="PF08245">
    <property type="entry name" value="Mur_ligase_M"/>
    <property type="match status" value="1"/>
</dbReference>
<organism evidence="13 14">
    <name type="scientific">Aquicella lusitana</name>
    <dbReference type="NCBI Taxonomy" id="254246"/>
    <lineage>
        <taxon>Bacteria</taxon>
        <taxon>Pseudomonadati</taxon>
        <taxon>Pseudomonadota</taxon>
        <taxon>Gammaproteobacteria</taxon>
        <taxon>Legionellales</taxon>
        <taxon>Coxiellaceae</taxon>
        <taxon>Aquicella</taxon>
    </lineage>
</organism>
<comment type="cofactor">
    <cofactor evidence="9">
        <name>Mg(2+)</name>
        <dbReference type="ChEBI" id="CHEBI:18420"/>
    </cofactor>
</comment>
<dbReference type="InterPro" id="IPR036565">
    <property type="entry name" value="Mur-like_cat_sf"/>
</dbReference>
<sequence length="452" mass="49505">MRLHILGICGTFMSGLAVLAKQCGHEVTGSDMNVYPPMSTQLREQGIELREGYDPSHIDARVDAVIVGNVIKRGNPAIEHVLSQGIPYFSGPAWLAENILQKRWVLAVSGTHGKTTTTSLLTWILEQAGLSPGFLIGGVPENFGVSARLGKDPYFVIEADEYDSAFFDKRPKFIHYRPKTVILNNLEYDHADIFPDLATIKQQFQYLVRTIPGNGRIVRHAQDANLTEVLGMGCWTPVTTFSESGGDWQADLIEQDGSAFTVLHHQVPVGEVRWSLLGKHNVENALAAIAAAHHAQVAPALAVQALSTFKNVKRRLEVKGKVNEIVVYDDFAHHPTAIATTLAGLRARIGKKARMVAVVEFGSYTMRSGVHKDHIQAAFSDADMVICKNTETDWGLKATLAQFTQPTALYDDVDTLVSQLAPQLRAGDHVIIMSNSGFGGIHKKLLDAIERG</sequence>
<dbReference type="InterPro" id="IPR036615">
    <property type="entry name" value="Mur_ligase_C_dom_sf"/>
</dbReference>
<keyword evidence="2 9" id="KW-0132">Cell division</keyword>
<dbReference type="AlphaFoldDB" id="A0A370GBI1"/>
<feature type="domain" description="Mur ligase C-terminal" evidence="11">
    <location>
        <begin position="314"/>
        <end position="434"/>
    </location>
</feature>
<evidence type="ECO:0000256" key="5">
    <source>
        <dbReference type="ARBA" id="ARBA00022960"/>
    </source>
</evidence>
<dbReference type="GO" id="GO:0009254">
    <property type="term" value="P:peptidoglycan turnover"/>
    <property type="evidence" value="ECO:0007669"/>
    <property type="project" value="UniProtKB-UniRule"/>
</dbReference>
<evidence type="ECO:0000259" key="11">
    <source>
        <dbReference type="Pfam" id="PF02875"/>
    </source>
</evidence>
<dbReference type="SUPFAM" id="SSF51984">
    <property type="entry name" value="MurCD N-terminal domain"/>
    <property type="match status" value="1"/>
</dbReference>
<dbReference type="InterPro" id="IPR005757">
    <property type="entry name" value="Mpl"/>
</dbReference>
<evidence type="ECO:0000256" key="9">
    <source>
        <dbReference type="HAMAP-Rule" id="MF_02020"/>
    </source>
</evidence>
<dbReference type="GO" id="GO:0106418">
    <property type="term" value="F:UDP-N-acetylmuramate-L-alanyl-gamma-D-glutamyl-meso-2,6-diaminoheptanedioate ligase activity"/>
    <property type="evidence" value="ECO:0007669"/>
    <property type="project" value="UniProtKB-EC"/>
</dbReference>
<protein>
    <recommendedName>
        <fullName evidence="9">UDP-N-acetylmuramate--L-alanyl-gamma-D-glutamyl-meso-2,6-diaminoheptandioate ligase</fullName>
        <ecNumber evidence="9">6.3.2.45</ecNumber>
    </recommendedName>
    <alternativeName>
        <fullName evidence="9">Murein peptide ligase</fullName>
    </alternativeName>
    <alternativeName>
        <fullName evidence="9">UDP-N-acetylmuramate:L-alanyl-gamma-D-glutamyl-meso-diaminopimelate ligase</fullName>
    </alternativeName>
</protein>
<dbReference type="InterPro" id="IPR004101">
    <property type="entry name" value="Mur_ligase_C"/>
</dbReference>
<evidence type="ECO:0000256" key="4">
    <source>
        <dbReference type="ARBA" id="ARBA00022840"/>
    </source>
</evidence>
<feature type="binding site" evidence="9">
    <location>
        <begin position="110"/>
        <end position="116"/>
    </location>
    <ligand>
        <name>ATP</name>
        <dbReference type="ChEBI" id="CHEBI:30616"/>
    </ligand>
</feature>
<dbReference type="Gene3D" id="3.40.50.720">
    <property type="entry name" value="NAD(P)-binding Rossmann-like Domain"/>
    <property type="match status" value="1"/>
</dbReference>
<dbReference type="OrthoDB" id="9804126at2"/>
<dbReference type="InterPro" id="IPR050061">
    <property type="entry name" value="MurCDEF_pg_biosynth"/>
</dbReference>
<dbReference type="GO" id="GO:0008360">
    <property type="term" value="P:regulation of cell shape"/>
    <property type="evidence" value="ECO:0007669"/>
    <property type="project" value="UniProtKB-KW"/>
</dbReference>
<evidence type="ECO:0000256" key="2">
    <source>
        <dbReference type="ARBA" id="ARBA00022618"/>
    </source>
</evidence>
<dbReference type="UniPathway" id="UPA00544"/>
<dbReference type="SUPFAM" id="SSF53623">
    <property type="entry name" value="MurD-like peptide ligases, catalytic domain"/>
    <property type="match status" value="1"/>
</dbReference>
<dbReference type="PANTHER" id="PTHR43445">
    <property type="entry name" value="UDP-N-ACETYLMURAMATE--L-ALANINE LIGASE-RELATED"/>
    <property type="match status" value="1"/>
</dbReference>
<dbReference type="Pfam" id="PF02875">
    <property type="entry name" value="Mur_ligase_C"/>
    <property type="match status" value="1"/>
</dbReference>
<dbReference type="EC" id="6.3.2.45" evidence="9"/>
<accession>A0A370GBI1</accession>
<dbReference type="GO" id="GO:0005524">
    <property type="term" value="F:ATP binding"/>
    <property type="evidence" value="ECO:0007669"/>
    <property type="project" value="UniProtKB-UniRule"/>
</dbReference>
<gene>
    <name evidence="9" type="primary">mpl</name>
    <name evidence="13" type="ORF">C8D86_1266</name>
</gene>
<evidence type="ECO:0000259" key="12">
    <source>
        <dbReference type="Pfam" id="PF08245"/>
    </source>
</evidence>
<dbReference type="InterPro" id="IPR000713">
    <property type="entry name" value="Mur_ligase_N"/>
</dbReference>
<dbReference type="Pfam" id="PF01225">
    <property type="entry name" value="Mur_ligase"/>
    <property type="match status" value="1"/>
</dbReference>
<dbReference type="InterPro" id="IPR013221">
    <property type="entry name" value="Mur_ligase_cen"/>
</dbReference>
<reference evidence="13 14" key="1">
    <citation type="submission" date="2018-07" db="EMBL/GenBank/DDBJ databases">
        <title>Genomic Encyclopedia of Type Strains, Phase IV (KMG-IV): sequencing the most valuable type-strain genomes for metagenomic binning, comparative biology and taxonomic classification.</title>
        <authorList>
            <person name="Goeker M."/>
        </authorList>
    </citation>
    <scope>NUCLEOTIDE SEQUENCE [LARGE SCALE GENOMIC DNA]</scope>
    <source>
        <strain evidence="13 14">DSM 16500</strain>
    </source>
</reference>
<comment type="caution">
    <text evidence="13">The sequence shown here is derived from an EMBL/GenBank/DDBJ whole genome shotgun (WGS) entry which is preliminary data.</text>
</comment>
<keyword evidence="6 9" id="KW-0573">Peptidoglycan synthesis</keyword>
<dbReference type="RefSeq" id="WP_114835193.1">
    <property type="nucleotide sequence ID" value="NZ_LR699114.1"/>
</dbReference>
<dbReference type="GO" id="GO:0009252">
    <property type="term" value="P:peptidoglycan biosynthetic process"/>
    <property type="evidence" value="ECO:0007669"/>
    <property type="project" value="UniProtKB-UniRule"/>
</dbReference>
<dbReference type="SUPFAM" id="SSF53244">
    <property type="entry name" value="MurD-like peptide ligases, peptide-binding domain"/>
    <property type="match status" value="1"/>
</dbReference>
<keyword evidence="1 9" id="KW-0436">Ligase</keyword>
<name>A0A370GBI1_9COXI</name>
<keyword evidence="9" id="KW-0460">Magnesium</keyword>
<evidence type="ECO:0000256" key="7">
    <source>
        <dbReference type="ARBA" id="ARBA00023306"/>
    </source>
</evidence>
<keyword evidence="5 9" id="KW-0133">Cell shape</keyword>
<keyword evidence="14" id="KW-1185">Reference proteome</keyword>
<evidence type="ECO:0000256" key="3">
    <source>
        <dbReference type="ARBA" id="ARBA00022741"/>
    </source>
</evidence>
<proteinExistence type="inferred from homology"/>
<evidence type="ECO:0000313" key="14">
    <source>
        <dbReference type="Proteomes" id="UP000254720"/>
    </source>
</evidence>
<evidence type="ECO:0000256" key="8">
    <source>
        <dbReference type="ARBA" id="ARBA00023316"/>
    </source>
</evidence>